<dbReference type="GO" id="GO:0005524">
    <property type="term" value="F:ATP binding"/>
    <property type="evidence" value="ECO:0007669"/>
    <property type="project" value="UniProtKB-UniRule"/>
</dbReference>
<organism evidence="14 15">
    <name type="scientific">Telmatocola sphagniphila</name>
    <dbReference type="NCBI Taxonomy" id="1123043"/>
    <lineage>
        <taxon>Bacteria</taxon>
        <taxon>Pseudomonadati</taxon>
        <taxon>Planctomycetota</taxon>
        <taxon>Planctomycetia</taxon>
        <taxon>Gemmatales</taxon>
        <taxon>Gemmataceae</taxon>
    </lineage>
</organism>
<feature type="region of interest" description="Cytidylyltransferase" evidence="11">
    <location>
        <begin position="364"/>
        <end position="494"/>
    </location>
</feature>
<dbReference type="InterPro" id="IPR014729">
    <property type="entry name" value="Rossmann-like_a/b/a_fold"/>
</dbReference>
<comment type="function">
    <text evidence="2 11">Catalyzes the ADP transfer from ATP to D-glycero-beta-D-manno-heptose 1-phosphate, yielding ADP-D-glycero-beta-D-manno-heptose.</text>
</comment>
<dbReference type="NCBIfam" id="TIGR00125">
    <property type="entry name" value="cyt_tran_rel"/>
    <property type="match status" value="1"/>
</dbReference>
<dbReference type="Proteomes" id="UP000676194">
    <property type="component" value="Chromosome"/>
</dbReference>
<keyword evidence="6 11" id="KW-0418">Kinase</keyword>
<keyword evidence="3 11" id="KW-0808">Transferase</keyword>
<dbReference type="GO" id="GO:0005829">
    <property type="term" value="C:cytosol"/>
    <property type="evidence" value="ECO:0007669"/>
    <property type="project" value="TreeGrafter"/>
</dbReference>
<dbReference type="InterPro" id="IPR011913">
    <property type="entry name" value="RfaE_dom_I"/>
</dbReference>
<comment type="similarity">
    <text evidence="11">In the C-terminal section; belongs to the cytidylyltransferase family.</text>
</comment>
<proteinExistence type="inferred from homology"/>
<reference evidence="14" key="1">
    <citation type="submission" date="2021-05" db="EMBL/GenBank/DDBJ databases">
        <title>Complete genome sequence of the cellulolytic planctomycete Telmatocola sphagniphila SP2T and characterization of the first cellulase from planctomycetes.</title>
        <authorList>
            <person name="Rakitin A.L."/>
            <person name="Beletsky A.V."/>
            <person name="Naumoff D.G."/>
            <person name="Kulichevskaya I.S."/>
            <person name="Mardanov A.V."/>
            <person name="Ravin N.V."/>
            <person name="Dedysh S.N."/>
        </authorList>
    </citation>
    <scope>NUCLEOTIDE SEQUENCE</scope>
    <source>
        <strain evidence="14">SP2T</strain>
    </source>
</reference>
<dbReference type="Gene3D" id="3.40.1190.20">
    <property type="match status" value="1"/>
</dbReference>
<dbReference type="GO" id="GO:0033785">
    <property type="term" value="F:heptose 7-phosphate kinase activity"/>
    <property type="evidence" value="ECO:0007669"/>
    <property type="project" value="UniProtKB-UniRule"/>
</dbReference>
<comment type="subunit">
    <text evidence="11">Homodimer.</text>
</comment>
<evidence type="ECO:0000259" key="12">
    <source>
        <dbReference type="Pfam" id="PF00294"/>
    </source>
</evidence>
<name>A0A8E6ETX8_9BACT</name>
<evidence type="ECO:0000256" key="6">
    <source>
        <dbReference type="ARBA" id="ARBA00022777"/>
    </source>
</evidence>
<evidence type="ECO:0000313" key="14">
    <source>
        <dbReference type="EMBL" id="QVL32989.1"/>
    </source>
</evidence>
<evidence type="ECO:0000256" key="8">
    <source>
        <dbReference type="ARBA" id="ARBA00023268"/>
    </source>
</evidence>
<dbReference type="EC" id="2.7.7.70" evidence="11"/>
<evidence type="ECO:0000259" key="13">
    <source>
        <dbReference type="Pfam" id="PF01467"/>
    </source>
</evidence>
<dbReference type="KEGG" id="tsph:KIH39_03475"/>
<feature type="domain" description="Carbohydrate kinase PfkB" evidence="12">
    <location>
        <begin position="16"/>
        <end position="318"/>
    </location>
</feature>
<dbReference type="InterPro" id="IPR011611">
    <property type="entry name" value="PfkB_dom"/>
</dbReference>
<dbReference type="GO" id="GO:0033786">
    <property type="term" value="F:heptose-1-phosphate adenylyltransferase activity"/>
    <property type="evidence" value="ECO:0007669"/>
    <property type="project" value="UniProtKB-UniRule"/>
</dbReference>
<keyword evidence="5 11" id="KW-0547">Nucleotide-binding</keyword>
<evidence type="ECO:0000256" key="7">
    <source>
        <dbReference type="ARBA" id="ARBA00022840"/>
    </source>
</evidence>
<dbReference type="GO" id="GO:0016773">
    <property type="term" value="F:phosphotransferase activity, alcohol group as acceptor"/>
    <property type="evidence" value="ECO:0007669"/>
    <property type="project" value="InterPro"/>
</dbReference>
<gene>
    <name evidence="14" type="primary">rfaE2</name>
    <name evidence="11" type="synonym">hldE</name>
    <name evidence="14" type="ORF">KIH39_03475</name>
</gene>
<evidence type="ECO:0000256" key="11">
    <source>
        <dbReference type="HAMAP-Rule" id="MF_01603"/>
    </source>
</evidence>
<dbReference type="AlphaFoldDB" id="A0A8E6ETX8"/>
<accession>A0A8E6ETX8</accession>
<comment type="similarity">
    <text evidence="11">In the N-terminal section; belongs to the carbohydrate kinase PfkB family.</text>
</comment>
<keyword evidence="7 11" id="KW-0067">ATP-binding</keyword>
<dbReference type="EMBL" id="CP074694">
    <property type="protein sequence ID" value="QVL32989.1"/>
    <property type="molecule type" value="Genomic_DNA"/>
</dbReference>
<dbReference type="HAMAP" id="MF_01603">
    <property type="entry name" value="HldE"/>
    <property type="match status" value="1"/>
</dbReference>
<dbReference type="InterPro" id="IPR023030">
    <property type="entry name" value="Bifunc_HldE"/>
</dbReference>
<evidence type="ECO:0000256" key="4">
    <source>
        <dbReference type="ARBA" id="ARBA00022695"/>
    </source>
</evidence>
<dbReference type="Pfam" id="PF00294">
    <property type="entry name" value="PfkB"/>
    <property type="match status" value="1"/>
</dbReference>
<dbReference type="InterPro" id="IPR004821">
    <property type="entry name" value="Cyt_trans-like"/>
</dbReference>
<dbReference type="PANTHER" id="PTHR46969:SF1">
    <property type="entry name" value="BIFUNCTIONAL PROTEIN HLDE"/>
    <property type="match status" value="1"/>
</dbReference>
<evidence type="ECO:0000256" key="9">
    <source>
        <dbReference type="ARBA" id="ARBA00023277"/>
    </source>
</evidence>
<keyword evidence="9 11" id="KW-0119">Carbohydrate metabolism</keyword>
<dbReference type="EC" id="2.7.1.167" evidence="11"/>
<comment type="catalytic activity">
    <reaction evidence="11">
        <text>D-glycero-beta-D-manno-heptose 7-phosphate + ATP = D-glycero-beta-D-manno-heptose 1,7-bisphosphate + ADP + H(+)</text>
        <dbReference type="Rhea" id="RHEA:27473"/>
        <dbReference type="ChEBI" id="CHEBI:15378"/>
        <dbReference type="ChEBI" id="CHEBI:30616"/>
        <dbReference type="ChEBI" id="CHEBI:60204"/>
        <dbReference type="ChEBI" id="CHEBI:60208"/>
        <dbReference type="ChEBI" id="CHEBI:456216"/>
        <dbReference type="EC" id="2.7.1.167"/>
    </reaction>
</comment>
<dbReference type="Pfam" id="PF01467">
    <property type="entry name" value="CTP_transf_like"/>
    <property type="match status" value="1"/>
</dbReference>
<evidence type="ECO:0000256" key="3">
    <source>
        <dbReference type="ARBA" id="ARBA00022679"/>
    </source>
</evidence>
<keyword evidence="4 11" id="KW-0548">Nucleotidyltransferase</keyword>
<dbReference type="CDD" id="cd01172">
    <property type="entry name" value="RfaE_like"/>
    <property type="match status" value="1"/>
</dbReference>
<evidence type="ECO:0000313" key="15">
    <source>
        <dbReference type="Proteomes" id="UP000676194"/>
    </source>
</evidence>
<dbReference type="UniPathway" id="UPA00356">
    <property type="reaction ID" value="UER00437"/>
</dbReference>
<sequence>MASNLIEWMQKLGRPRVVVLGDLMLDRYIFGDAERISQEAPVILLRADKREERLGGASSVATMLAALEAEVHLCGVTGDDADAERIRQILKNLDINERAVLSDSNRPTTVKERYIGRAQARHPQQMMRVDFESREALCSAVEKKLLDAMLEAIDKADIVLISDYDKGVCTPNLLQSTISECRRKGIPVVADPIRGKDYVKYRGCSSMTPNRLEAGLATGRNIQTLEDALQSARELRDMLGLDSSIITLDKDGMALCQKNGYEEIFPTRPRAVYDITGAGDMVMSMLGLALSAGADYPTAIQLANVAGGLEVEKLGVATVSREEIIQDLLHHSLAGSTHAGKVMTPSQIQPHLDQRRRLGQKIVFTNGCFDILHAGHVQYLQEARRQGDLLIVGLNSDSSIRQLKGPDRPVNLVDARASVLAGLQAVDFITVFHESTPAKLIEMIKPDVLVKGADYRKEDVVGAELVESYGGRVYLAGLKDGYSTTSILKKMKAA</sequence>
<comment type="catalytic activity">
    <reaction evidence="10 11">
        <text>D-glycero-beta-D-manno-heptose 1-phosphate + ATP + H(+) = ADP-D-glycero-beta-D-manno-heptose + diphosphate</text>
        <dbReference type="Rhea" id="RHEA:27465"/>
        <dbReference type="ChEBI" id="CHEBI:15378"/>
        <dbReference type="ChEBI" id="CHEBI:30616"/>
        <dbReference type="ChEBI" id="CHEBI:33019"/>
        <dbReference type="ChEBI" id="CHEBI:59967"/>
        <dbReference type="ChEBI" id="CHEBI:61593"/>
        <dbReference type="EC" id="2.7.7.70"/>
    </reaction>
</comment>
<keyword evidence="8 11" id="KW-0511">Multifunctional enzyme</keyword>
<dbReference type="SUPFAM" id="SSF52374">
    <property type="entry name" value="Nucleotidylyl transferase"/>
    <property type="match status" value="1"/>
</dbReference>
<dbReference type="GO" id="GO:0097171">
    <property type="term" value="P:ADP-L-glycero-beta-D-manno-heptose biosynthetic process"/>
    <property type="evidence" value="ECO:0007669"/>
    <property type="project" value="UniProtKB-UniPathway"/>
</dbReference>
<dbReference type="InterPro" id="IPR029056">
    <property type="entry name" value="Ribokinase-like"/>
</dbReference>
<feature type="active site" evidence="11">
    <location>
        <position position="280"/>
    </location>
</feature>
<evidence type="ECO:0000256" key="10">
    <source>
        <dbReference type="ARBA" id="ARBA00047428"/>
    </source>
</evidence>
<comment type="pathway">
    <text evidence="11">Nucleotide-sugar biosynthesis; ADP-L-glycero-beta-D-manno-heptose biosynthesis; ADP-L-glycero-beta-D-manno-heptose from D-glycero-beta-D-manno-heptose 7-phosphate: step 3/4.</text>
</comment>
<dbReference type="RefSeq" id="WP_213497879.1">
    <property type="nucleotide sequence ID" value="NZ_CP074694.1"/>
</dbReference>
<protein>
    <recommendedName>
        <fullName evidence="11">Bifunctional protein HldE</fullName>
    </recommendedName>
    <domain>
        <recommendedName>
            <fullName evidence="11">D-beta-D-heptose 7-phosphate kinase</fullName>
            <ecNumber evidence="11">2.7.1.167</ecNumber>
        </recommendedName>
        <alternativeName>
            <fullName evidence="11">D-beta-D-heptose 7-phosphotransferase</fullName>
        </alternativeName>
        <alternativeName>
            <fullName evidence="11">D-glycero-beta-D-manno-heptose-7-phosphate kinase</fullName>
        </alternativeName>
    </domain>
    <domain>
        <recommendedName>
            <fullName evidence="11">D-beta-D-heptose 1-phosphate adenylyltransferase</fullName>
            <ecNumber evidence="11">2.7.7.70</ecNumber>
        </recommendedName>
        <alternativeName>
            <fullName evidence="11">D-glycero-beta-D-manno-heptose 1-phosphate adenylyltransferase</fullName>
        </alternativeName>
    </domain>
</protein>
<comment type="pathway">
    <text evidence="11">Nucleotide-sugar biosynthesis; ADP-L-glycero-beta-D-manno-heptose biosynthesis; ADP-L-glycero-beta-D-manno-heptose from D-glycero-beta-D-manno-heptose 7-phosphate: step 1/4.</text>
</comment>
<dbReference type="NCBIfam" id="TIGR02199">
    <property type="entry name" value="rfaE_dom_II"/>
    <property type="match status" value="1"/>
</dbReference>
<feature type="binding site" evidence="11">
    <location>
        <begin position="210"/>
        <end position="213"/>
    </location>
    <ligand>
        <name>ATP</name>
        <dbReference type="ChEBI" id="CHEBI:30616"/>
    </ligand>
</feature>
<dbReference type="PANTHER" id="PTHR46969">
    <property type="entry name" value="BIFUNCTIONAL PROTEIN HLDE"/>
    <property type="match status" value="1"/>
</dbReference>
<evidence type="ECO:0000256" key="5">
    <source>
        <dbReference type="ARBA" id="ARBA00022741"/>
    </source>
</evidence>
<dbReference type="Gene3D" id="3.40.50.620">
    <property type="entry name" value="HUPs"/>
    <property type="match status" value="1"/>
</dbReference>
<evidence type="ECO:0000256" key="2">
    <source>
        <dbReference type="ARBA" id="ARBA00003753"/>
    </source>
</evidence>
<keyword evidence="15" id="KW-1185">Reference proteome</keyword>
<dbReference type="SUPFAM" id="SSF53613">
    <property type="entry name" value="Ribokinase-like"/>
    <property type="match status" value="1"/>
</dbReference>
<comment type="function">
    <text evidence="1 11">Catalyzes the phosphorylation of D-glycero-D-manno-heptose 7-phosphate at the C-1 position to selectively form D-glycero-beta-D-manno-heptose-1,7-bisphosphate.</text>
</comment>
<evidence type="ECO:0000256" key="1">
    <source>
        <dbReference type="ARBA" id="ARBA00002319"/>
    </source>
</evidence>
<feature type="region of interest" description="Ribokinase" evidence="11">
    <location>
        <begin position="1"/>
        <end position="335"/>
    </location>
</feature>
<feature type="domain" description="Cytidyltransferase-like" evidence="13">
    <location>
        <begin position="364"/>
        <end position="457"/>
    </location>
</feature>
<dbReference type="InterPro" id="IPR011914">
    <property type="entry name" value="RfaE_dom_II"/>
</dbReference>